<keyword evidence="2" id="KW-0001">2Fe-2S</keyword>
<dbReference type="PROSITE" id="PS00570">
    <property type="entry name" value="RING_HYDROXYL_ALPHA"/>
    <property type="match status" value="1"/>
</dbReference>
<dbReference type="InterPro" id="IPR015881">
    <property type="entry name" value="ARHD_Rieske_2Fe_2S"/>
</dbReference>
<keyword evidence="3" id="KW-0479">Metal-binding</keyword>
<evidence type="ECO:0000259" key="9">
    <source>
        <dbReference type="PROSITE" id="PS51296"/>
    </source>
</evidence>
<dbReference type="GO" id="GO:0051537">
    <property type="term" value="F:2 iron, 2 sulfur cluster binding"/>
    <property type="evidence" value="ECO:0007669"/>
    <property type="project" value="UniProtKB-KW"/>
</dbReference>
<evidence type="ECO:0000256" key="8">
    <source>
        <dbReference type="ARBA" id="ARBA00023027"/>
    </source>
</evidence>
<keyword evidence="8" id="KW-0520">NAD</keyword>
<dbReference type="AlphaFoldDB" id="A0A6J7HR99"/>
<organism evidence="10">
    <name type="scientific">freshwater metagenome</name>
    <dbReference type="NCBI Taxonomy" id="449393"/>
    <lineage>
        <taxon>unclassified sequences</taxon>
        <taxon>metagenomes</taxon>
        <taxon>ecological metagenomes</taxon>
    </lineage>
</organism>
<dbReference type="InterPro" id="IPR001663">
    <property type="entry name" value="Rng_hydr_dOase-A"/>
</dbReference>
<gene>
    <name evidence="10" type="ORF">UFOPK3610_01344</name>
</gene>
<dbReference type="Pfam" id="PF00848">
    <property type="entry name" value="Ring_hydroxyl_A"/>
    <property type="match status" value="1"/>
</dbReference>
<evidence type="ECO:0000256" key="1">
    <source>
        <dbReference type="ARBA" id="ARBA00008751"/>
    </source>
</evidence>
<accession>A0A6J7HR99</accession>
<proteinExistence type="inferred from homology"/>
<dbReference type="PANTHER" id="PTHR43756">
    <property type="entry name" value="CHOLINE MONOOXYGENASE, CHLOROPLASTIC"/>
    <property type="match status" value="1"/>
</dbReference>
<reference evidence="10" key="1">
    <citation type="submission" date="2020-05" db="EMBL/GenBank/DDBJ databases">
        <authorList>
            <person name="Chiriac C."/>
            <person name="Salcher M."/>
            <person name="Ghai R."/>
            <person name="Kavagutti S V."/>
        </authorList>
    </citation>
    <scope>NUCLEOTIDE SEQUENCE</scope>
</reference>
<feature type="domain" description="Rieske" evidence="9">
    <location>
        <begin position="36"/>
        <end position="105"/>
    </location>
</feature>
<keyword evidence="5" id="KW-0560">Oxidoreductase</keyword>
<dbReference type="GO" id="GO:0005506">
    <property type="term" value="F:iron ion binding"/>
    <property type="evidence" value="ECO:0007669"/>
    <property type="project" value="InterPro"/>
</dbReference>
<dbReference type="SUPFAM" id="SSF55961">
    <property type="entry name" value="Bet v1-like"/>
    <property type="match status" value="1"/>
</dbReference>
<dbReference type="PANTHER" id="PTHR43756:SF1">
    <property type="entry name" value="3-PHENYLPROPIONATE_CINNAMIC ACID DIOXYGENASE SUBUNIT ALPHA"/>
    <property type="match status" value="1"/>
</dbReference>
<sequence>MTIIDRSAEPLTVYRRSWGDDEVFTTEMDRIFGHCWQFLAHDSEIPDPGDYVTRKMGRDRVIVARGEDGEIRVFLNTCRHRGVPLCRADEGNSSHYRCSYHGWTYTNTGELRGVTYQPDVYGKNFDKSKFSLFEPAQVDSVCGLIFATWDPEAPTLADYLGDAAWYLQAIIGKFDGGMEVAGTPVRNIVRANWKTEGENLSGDGYHTMITHATALELGLFATPKDLEKLSDVVNPRFTGRTVDCGNGHTVRAQRLPVEVEGRKFWGYPEDMWEQFERNLTPEQADLMSCLSVNHGSIFPNMSFIENFKTNVDGPDLHARYIRITIRYPISATHSEQVWFFLQPRNADPEWCRLSSLAYLRTNGPSGMFELDDTENFVGISEASVGDYARTKPVDYLGGLHHKLTPAEVGWPGRVVDGDRTEHTLRAFHRRWNELMKVDETATPSIEV</sequence>
<dbReference type="EMBL" id="CAFBMR010000059">
    <property type="protein sequence ID" value="CAB4919833.1"/>
    <property type="molecule type" value="Genomic_DNA"/>
</dbReference>
<evidence type="ECO:0000256" key="4">
    <source>
        <dbReference type="ARBA" id="ARBA00022964"/>
    </source>
</evidence>
<dbReference type="PROSITE" id="PS51296">
    <property type="entry name" value="RIESKE"/>
    <property type="match status" value="1"/>
</dbReference>
<evidence type="ECO:0000313" key="10">
    <source>
        <dbReference type="EMBL" id="CAB4919833.1"/>
    </source>
</evidence>
<dbReference type="GO" id="GO:0051213">
    <property type="term" value="F:dioxygenase activity"/>
    <property type="evidence" value="ECO:0007669"/>
    <property type="project" value="UniProtKB-KW"/>
</dbReference>
<name>A0A6J7HR99_9ZZZZ</name>
<comment type="similarity">
    <text evidence="1">Belongs to the bacterial ring-hydroxylating dioxygenase alpha subunit family.</text>
</comment>
<dbReference type="PRINTS" id="PR00090">
    <property type="entry name" value="RNGDIOXGNASE"/>
</dbReference>
<keyword evidence="4" id="KW-0223">Dioxygenase</keyword>
<evidence type="ECO:0000256" key="7">
    <source>
        <dbReference type="ARBA" id="ARBA00023014"/>
    </source>
</evidence>
<dbReference type="InterPro" id="IPR015879">
    <property type="entry name" value="Ring_hydroxy_dOase_asu_C_dom"/>
</dbReference>
<evidence type="ECO:0000256" key="3">
    <source>
        <dbReference type="ARBA" id="ARBA00022723"/>
    </source>
</evidence>
<dbReference type="Gene3D" id="3.90.380.10">
    <property type="entry name" value="Naphthalene 1,2-dioxygenase Alpha Subunit, Chain A, domain 1"/>
    <property type="match status" value="1"/>
</dbReference>
<dbReference type="InterPro" id="IPR036922">
    <property type="entry name" value="Rieske_2Fe-2S_sf"/>
</dbReference>
<dbReference type="SUPFAM" id="SSF50022">
    <property type="entry name" value="ISP domain"/>
    <property type="match status" value="1"/>
</dbReference>
<dbReference type="Gene3D" id="2.102.10.10">
    <property type="entry name" value="Rieske [2Fe-2S] iron-sulphur domain"/>
    <property type="match status" value="1"/>
</dbReference>
<evidence type="ECO:0000256" key="6">
    <source>
        <dbReference type="ARBA" id="ARBA00023004"/>
    </source>
</evidence>
<keyword evidence="7" id="KW-0411">Iron-sulfur</keyword>
<dbReference type="InterPro" id="IPR017941">
    <property type="entry name" value="Rieske_2Fe-2S"/>
</dbReference>
<protein>
    <submittedName>
        <fullName evidence="10">Unannotated protein</fullName>
    </submittedName>
</protein>
<evidence type="ECO:0000256" key="5">
    <source>
        <dbReference type="ARBA" id="ARBA00023002"/>
    </source>
</evidence>
<keyword evidence="6" id="KW-0408">Iron</keyword>
<dbReference type="Pfam" id="PF00355">
    <property type="entry name" value="Rieske"/>
    <property type="match status" value="1"/>
</dbReference>
<evidence type="ECO:0000256" key="2">
    <source>
        <dbReference type="ARBA" id="ARBA00022714"/>
    </source>
</evidence>